<sequence length="467" mass="52376">MTFYEAAVEVLRRSKRPLHFKKITEVAIRDALLSHVGKTPETTMGERLELEVRRADESIVIKTRPGVYALREEILEKLNQEAEEREQARLARAARSEGESSEAVDEDEDEDEPDSVEVEDQDEDEDEPSTDEVEADQDDSEDGDDDSDDSDETDETESSNEGERRDSGRRRRRRRRRNRGENREDRQEAQNVAPEQESAPSQVDTQTEVSGRFESVGEAAYAVLKAADRTPQSVDAIAQTIFQKKLVKFHTHDRAATVQSAMVTDNQVRQRFGKRPLFASYGPTTWGLTEWGLSEAGVQKERQIQKLAQDLRADACTQLGKALQNVKPEAVEMMVITLLERLDYANLKVSKRTSEGDVYFTADWKRGFSQTRVCVQVVVNGESEVGAKDVSALRDSLGHNSAEEGILVHLGKVHRDAVNESKKSKPKITILDRTALLELLVQEGIGVRSYSVPVAMVDAAFIEALSE</sequence>
<dbReference type="Pfam" id="PF05066">
    <property type="entry name" value="HARE-HTH"/>
    <property type="match status" value="2"/>
</dbReference>
<dbReference type="Pfam" id="PF04471">
    <property type="entry name" value="Mrr_cat"/>
    <property type="match status" value="1"/>
</dbReference>
<dbReference type="AlphaFoldDB" id="A0A5B8XPC0"/>
<proteinExistence type="predicted"/>
<dbReference type="Gene3D" id="3.40.1350.10">
    <property type="match status" value="1"/>
</dbReference>
<dbReference type="PROSITE" id="PS51913">
    <property type="entry name" value="HTH_HARE"/>
    <property type="match status" value="2"/>
</dbReference>
<organism evidence="4 5">
    <name type="scientific">Microvenator marinus</name>
    <dbReference type="NCBI Taxonomy" id="2600177"/>
    <lineage>
        <taxon>Bacteria</taxon>
        <taxon>Deltaproteobacteria</taxon>
        <taxon>Bradymonadales</taxon>
        <taxon>Microvenatoraceae</taxon>
        <taxon>Microvenator</taxon>
    </lineage>
</organism>
<feature type="compositionally biased region" description="Polar residues" evidence="2">
    <location>
        <begin position="198"/>
        <end position="209"/>
    </location>
</feature>
<dbReference type="OrthoDB" id="34413at2"/>
<feature type="region of interest" description="Disordered" evidence="2">
    <location>
        <begin position="88"/>
        <end position="209"/>
    </location>
</feature>
<dbReference type="KEGG" id="bbae:FRD01_07470"/>
<feature type="domain" description="HTH HARE-type" evidence="3">
    <location>
        <begin position="214"/>
        <end position="291"/>
    </location>
</feature>
<accession>A0A5B8XPC0</accession>
<dbReference type="EMBL" id="CP042467">
    <property type="protein sequence ID" value="QED27081.1"/>
    <property type="molecule type" value="Genomic_DNA"/>
</dbReference>
<keyword evidence="5" id="KW-1185">Reference proteome</keyword>
<gene>
    <name evidence="4" type="ORF">FRD01_07470</name>
</gene>
<dbReference type="GO" id="GO:0006355">
    <property type="term" value="P:regulation of DNA-templated transcription"/>
    <property type="evidence" value="ECO:0007669"/>
    <property type="project" value="InterPro"/>
</dbReference>
<dbReference type="InterPro" id="IPR011856">
    <property type="entry name" value="tRNA_endonuc-like_dom_sf"/>
</dbReference>
<dbReference type="GO" id="GO:0004519">
    <property type="term" value="F:endonuclease activity"/>
    <property type="evidence" value="ECO:0007669"/>
    <property type="project" value="InterPro"/>
</dbReference>
<dbReference type="RefSeq" id="WP_146958766.1">
    <property type="nucleotide sequence ID" value="NZ_CP042467.1"/>
</dbReference>
<dbReference type="Proteomes" id="UP000321595">
    <property type="component" value="Chromosome"/>
</dbReference>
<evidence type="ECO:0000313" key="5">
    <source>
        <dbReference type="Proteomes" id="UP000321595"/>
    </source>
</evidence>
<feature type="compositionally biased region" description="Basic and acidic residues" evidence="2">
    <location>
        <begin position="88"/>
        <end position="98"/>
    </location>
</feature>
<reference evidence="4 5" key="1">
    <citation type="submission" date="2019-08" db="EMBL/GenBank/DDBJ databases">
        <authorList>
            <person name="Liang Q."/>
        </authorList>
    </citation>
    <scope>NUCLEOTIDE SEQUENCE [LARGE SCALE GENOMIC DNA]</scope>
    <source>
        <strain evidence="4 5">V1718</strain>
    </source>
</reference>
<name>A0A5B8XPC0_9DELT</name>
<dbReference type="InterPro" id="IPR007560">
    <property type="entry name" value="Restrct_endonuc_IV_Mrr"/>
</dbReference>
<evidence type="ECO:0000259" key="3">
    <source>
        <dbReference type="PROSITE" id="PS51913"/>
    </source>
</evidence>
<keyword evidence="1" id="KW-0804">Transcription</keyword>
<evidence type="ECO:0000256" key="1">
    <source>
        <dbReference type="ARBA" id="ARBA00023163"/>
    </source>
</evidence>
<feature type="compositionally biased region" description="Basic and acidic residues" evidence="2">
    <location>
        <begin position="179"/>
        <end position="188"/>
    </location>
</feature>
<feature type="compositionally biased region" description="Acidic residues" evidence="2">
    <location>
        <begin position="99"/>
        <end position="160"/>
    </location>
</feature>
<feature type="compositionally biased region" description="Basic residues" evidence="2">
    <location>
        <begin position="167"/>
        <end position="178"/>
    </location>
</feature>
<evidence type="ECO:0000313" key="4">
    <source>
        <dbReference type="EMBL" id="QED27081.1"/>
    </source>
</evidence>
<dbReference type="GO" id="GO:0009307">
    <property type="term" value="P:DNA restriction-modification system"/>
    <property type="evidence" value="ECO:0007669"/>
    <property type="project" value="InterPro"/>
</dbReference>
<feature type="domain" description="HTH HARE-type" evidence="3">
    <location>
        <begin position="1"/>
        <end position="73"/>
    </location>
</feature>
<dbReference type="GO" id="GO:0003677">
    <property type="term" value="F:DNA binding"/>
    <property type="evidence" value="ECO:0007669"/>
    <property type="project" value="InterPro"/>
</dbReference>
<protein>
    <recommendedName>
        <fullName evidence="3">HTH HARE-type domain-containing protein</fullName>
    </recommendedName>
</protein>
<evidence type="ECO:0000256" key="2">
    <source>
        <dbReference type="SAM" id="MobiDB-lite"/>
    </source>
</evidence>
<dbReference type="InterPro" id="IPR007759">
    <property type="entry name" value="Asxl_HARE-HTH"/>
</dbReference>